<gene>
    <name evidence="2" type="ORF">WKW77_30385</name>
</gene>
<accession>A0ABU8VP28</accession>
<reference evidence="2 3" key="1">
    <citation type="submission" date="2024-03" db="EMBL/GenBank/DDBJ databases">
        <title>Novel species of the genus Variovorax.</title>
        <authorList>
            <person name="Liu Q."/>
            <person name="Xin Y.-H."/>
        </authorList>
    </citation>
    <scope>NUCLEOTIDE SEQUENCE [LARGE SCALE GENOMIC DNA]</scope>
    <source>
        <strain evidence="2 3">KACC 18899</strain>
    </source>
</reference>
<dbReference type="SUPFAM" id="SSF56645">
    <property type="entry name" value="Acyl-CoA dehydrogenase NM domain-like"/>
    <property type="match status" value="1"/>
</dbReference>
<protein>
    <submittedName>
        <fullName evidence="2">4-hydroxyphenylacetate 3-hydroxylase N-terminal domain-containing protein</fullName>
    </submittedName>
</protein>
<feature type="domain" description="HpaB/PvcC/4-BUDH N-terminal" evidence="1">
    <location>
        <begin position="13"/>
        <end position="61"/>
    </location>
</feature>
<dbReference type="Proteomes" id="UP001365846">
    <property type="component" value="Unassembled WGS sequence"/>
</dbReference>
<name>A0ABU8VP28_9BURK</name>
<dbReference type="RefSeq" id="WP_340360619.1">
    <property type="nucleotide sequence ID" value="NZ_JBBKZU010000020.1"/>
</dbReference>
<dbReference type="InterPro" id="IPR009100">
    <property type="entry name" value="AcylCoA_DH/oxidase_NM_dom_sf"/>
</dbReference>
<organism evidence="2 3">
    <name type="scientific">Variovorax ureilyticus</name>
    <dbReference type="NCBI Taxonomy" id="1836198"/>
    <lineage>
        <taxon>Bacteria</taxon>
        <taxon>Pseudomonadati</taxon>
        <taxon>Pseudomonadota</taxon>
        <taxon>Betaproteobacteria</taxon>
        <taxon>Burkholderiales</taxon>
        <taxon>Comamonadaceae</taxon>
        <taxon>Variovorax</taxon>
    </lineage>
</organism>
<proteinExistence type="predicted"/>
<dbReference type="Gene3D" id="1.10.3140.10">
    <property type="entry name" value="4-hydroxybutyryl-coa dehydratase, domain 1"/>
    <property type="match status" value="1"/>
</dbReference>
<comment type="caution">
    <text evidence="2">The sequence shown here is derived from an EMBL/GenBank/DDBJ whole genome shotgun (WGS) entry which is preliminary data.</text>
</comment>
<evidence type="ECO:0000259" key="1">
    <source>
        <dbReference type="Pfam" id="PF11794"/>
    </source>
</evidence>
<evidence type="ECO:0000313" key="2">
    <source>
        <dbReference type="EMBL" id="MEJ8815407.1"/>
    </source>
</evidence>
<evidence type="ECO:0000313" key="3">
    <source>
        <dbReference type="Proteomes" id="UP001365846"/>
    </source>
</evidence>
<dbReference type="InterPro" id="IPR024674">
    <property type="entry name" value="HpaB/PvcC/4-BUDH_N"/>
</dbReference>
<keyword evidence="3" id="KW-1185">Reference proteome</keyword>
<sequence>MNAPLSTAALMSGQDFRESLRRSRPTVYVDGRKVDSVADERALQPGINAIALTYDHALKAQSNSY</sequence>
<dbReference type="EMBL" id="JBBKZU010000020">
    <property type="protein sequence ID" value="MEJ8815407.1"/>
    <property type="molecule type" value="Genomic_DNA"/>
</dbReference>
<dbReference type="Pfam" id="PF11794">
    <property type="entry name" value="HpaB_N"/>
    <property type="match status" value="1"/>
</dbReference>